<keyword evidence="3" id="KW-0804">Transcription</keyword>
<evidence type="ECO:0000256" key="4">
    <source>
        <dbReference type="PROSITE-ProRule" id="PRU00335"/>
    </source>
</evidence>
<evidence type="ECO:0000259" key="5">
    <source>
        <dbReference type="PROSITE" id="PS50977"/>
    </source>
</evidence>
<dbReference type="PANTHER" id="PTHR30055">
    <property type="entry name" value="HTH-TYPE TRANSCRIPTIONAL REGULATOR RUTR"/>
    <property type="match status" value="1"/>
</dbReference>
<dbReference type="GO" id="GO:0003700">
    <property type="term" value="F:DNA-binding transcription factor activity"/>
    <property type="evidence" value="ECO:0007669"/>
    <property type="project" value="TreeGrafter"/>
</dbReference>
<dbReference type="OrthoDB" id="956698at2"/>
<dbReference type="Proteomes" id="UP000306192">
    <property type="component" value="Unassembled WGS sequence"/>
</dbReference>
<gene>
    <name evidence="6" type="ORF">D4765_12260</name>
</gene>
<dbReference type="RefSeq" id="WP_136642580.1">
    <property type="nucleotide sequence ID" value="NZ_QYRT01000023.1"/>
</dbReference>
<dbReference type="PROSITE" id="PS50977">
    <property type="entry name" value="HTH_TETR_2"/>
    <property type="match status" value="1"/>
</dbReference>
<evidence type="ECO:0000313" key="7">
    <source>
        <dbReference type="Proteomes" id="UP000306192"/>
    </source>
</evidence>
<keyword evidence="7" id="KW-1185">Reference proteome</keyword>
<dbReference type="Pfam" id="PF00440">
    <property type="entry name" value="TetR_N"/>
    <property type="match status" value="1"/>
</dbReference>
<dbReference type="InterPro" id="IPR009057">
    <property type="entry name" value="Homeodomain-like_sf"/>
</dbReference>
<dbReference type="PRINTS" id="PR00455">
    <property type="entry name" value="HTHTETR"/>
</dbReference>
<dbReference type="Pfam" id="PF17754">
    <property type="entry name" value="TetR_C_14"/>
    <property type="match status" value="1"/>
</dbReference>
<proteinExistence type="predicted"/>
<accession>A0A4T2BTV5</accession>
<dbReference type="AlphaFoldDB" id="A0A4T2BTV5"/>
<sequence length="193" mass="21178">MARWEPAARERLQKAALELFVANGFDETTVADIAAAVGLTERTFYRYFTDKREVLFGGQQEFRQGFIDGVTAAAPDARPLDIVAASVAGVCRASHVFNEERRPYSRLRQKVIAAHPELQERELLKMASLAGVLAAALRERGVTEPAASLAAESGVTVFRLSFEHWIADGSVETLSEIESAMFEVLRELPGGPQ</sequence>
<keyword evidence="2 4" id="KW-0238">DNA-binding</keyword>
<dbReference type="InterPro" id="IPR041347">
    <property type="entry name" value="MftR_C"/>
</dbReference>
<evidence type="ECO:0000256" key="2">
    <source>
        <dbReference type="ARBA" id="ARBA00023125"/>
    </source>
</evidence>
<dbReference type="PANTHER" id="PTHR30055:SF238">
    <property type="entry name" value="MYCOFACTOCIN BIOSYNTHESIS TRANSCRIPTIONAL REGULATOR MFTR-RELATED"/>
    <property type="match status" value="1"/>
</dbReference>
<organism evidence="6 7">
    <name type="scientific">Subtercola vilae</name>
    <dbReference type="NCBI Taxonomy" id="2056433"/>
    <lineage>
        <taxon>Bacteria</taxon>
        <taxon>Bacillati</taxon>
        <taxon>Actinomycetota</taxon>
        <taxon>Actinomycetes</taxon>
        <taxon>Micrococcales</taxon>
        <taxon>Microbacteriaceae</taxon>
        <taxon>Subtercola</taxon>
    </lineage>
</organism>
<evidence type="ECO:0000256" key="3">
    <source>
        <dbReference type="ARBA" id="ARBA00023163"/>
    </source>
</evidence>
<name>A0A4T2BTV5_9MICO</name>
<protein>
    <submittedName>
        <fullName evidence="6">TetR family transcriptional regulator</fullName>
    </submittedName>
</protein>
<feature type="DNA-binding region" description="H-T-H motif" evidence="4">
    <location>
        <begin position="29"/>
        <end position="48"/>
    </location>
</feature>
<dbReference type="InterPro" id="IPR001647">
    <property type="entry name" value="HTH_TetR"/>
</dbReference>
<comment type="caution">
    <text evidence="6">The sequence shown here is derived from an EMBL/GenBank/DDBJ whole genome shotgun (WGS) entry which is preliminary data.</text>
</comment>
<evidence type="ECO:0000256" key="1">
    <source>
        <dbReference type="ARBA" id="ARBA00023015"/>
    </source>
</evidence>
<dbReference type="InterPro" id="IPR023772">
    <property type="entry name" value="DNA-bd_HTH_TetR-type_CS"/>
</dbReference>
<dbReference type="Gene3D" id="1.10.357.10">
    <property type="entry name" value="Tetracycline Repressor, domain 2"/>
    <property type="match status" value="1"/>
</dbReference>
<dbReference type="InterPro" id="IPR050109">
    <property type="entry name" value="HTH-type_TetR-like_transc_reg"/>
</dbReference>
<dbReference type="SUPFAM" id="SSF46689">
    <property type="entry name" value="Homeodomain-like"/>
    <property type="match status" value="1"/>
</dbReference>
<dbReference type="EMBL" id="QYRT01000023">
    <property type="protein sequence ID" value="TIH34867.1"/>
    <property type="molecule type" value="Genomic_DNA"/>
</dbReference>
<keyword evidence="1" id="KW-0805">Transcription regulation</keyword>
<feature type="domain" description="HTH tetR-type" evidence="5">
    <location>
        <begin position="6"/>
        <end position="66"/>
    </location>
</feature>
<evidence type="ECO:0000313" key="6">
    <source>
        <dbReference type="EMBL" id="TIH34867.1"/>
    </source>
</evidence>
<dbReference type="PROSITE" id="PS01081">
    <property type="entry name" value="HTH_TETR_1"/>
    <property type="match status" value="1"/>
</dbReference>
<reference evidence="6 7" key="1">
    <citation type="journal article" date="2019" name="Microorganisms">
        <title>Systematic Affiliation and Genome Analysis of Subtercola vilae DB165(T) with Particular Emphasis on Cold Adaptation of an Isolate from a High-Altitude Cold Volcano Lake.</title>
        <authorList>
            <person name="Villalobos A.S."/>
            <person name="Wiese J."/>
            <person name="Imhoff J.F."/>
            <person name="Dorador C."/>
            <person name="Keller A."/>
            <person name="Hentschel U."/>
        </authorList>
    </citation>
    <scope>NUCLEOTIDE SEQUENCE [LARGE SCALE GENOMIC DNA]</scope>
    <source>
        <strain evidence="6 7">DB165</strain>
    </source>
</reference>
<dbReference type="GO" id="GO:0000976">
    <property type="term" value="F:transcription cis-regulatory region binding"/>
    <property type="evidence" value="ECO:0007669"/>
    <property type="project" value="TreeGrafter"/>
</dbReference>